<organism evidence="1 2">
    <name type="scientific">Eretmocerus hayati</name>
    <dbReference type="NCBI Taxonomy" id="131215"/>
    <lineage>
        <taxon>Eukaryota</taxon>
        <taxon>Metazoa</taxon>
        <taxon>Ecdysozoa</taxon>
        <taxon>Arthropoda</taxon>
        <taxon>Hexapoda</taxon>
        <taxon>Insecta</taxon>
        <taxon>Pterygota</taxon>
        <taxon>Neoptera</taxon>
        <taxon>Endopterygota</taxon>
        <taxon>Hymenoptera</taxon>
        <taxon>Apocrita</taxon>
        <taxon>Proctotrupomorpha</taxon>
        <taxon>Chalcidoidea</taxon>
        <taxon>Aphelinidae</taxon>
        <taxon>Aphelininae</taxon>
        <taxon>Eretmocerus</taxon>
    </lineage>
</organism>
<proteinExistence type="predicted"/>
<dbReference type="EMBL" id="CM056742">
    <property type="protein sequence ID" value="KAJ8680002.1"/>
    <property type="molecule type" value="Genomic_DNA"/>
</dbReference>
<sequence length="440" mass="48997">MKKGGSAKKIKGYAALSIAKAYGRDKTFHTTLPLAFVSPNDKILEEMCHSAKFLAGPMTDDDYDLVFSMAKFEGSKPPAAWLDTPATVHQFFKTYDESQDFLKKLAAAGTINETRFGPRTVASLLETVTTPTAIRAMPVFNIQNCPTQQFSIPLTSQSSELAHFVQSYMPDIDGSTSELITIHQGEAINPTEDVTGAELMPIYQIDGTSSTLSKSDITGFETRVMEKLSAQDLKLAAVEGKLSVLQKQIDDQTAYFGNENPPASLTGITTLTKKYEFDVPFSNLELFLKFDEKLVGEMFEELKTYLMITHLKAVTPTANCYKLFHFFFTKEVLANCTPVQKNGEKAVFKKTKSYRCLLEAFTSLYHQSKFEFSDDTLTGFVKSVIKNIGDWGKGRIMRTKSESECDATDNGSPAEKQRLSQDSEQQTRSPLKVIPHNLQD</sequence>
<evidence type="ECO:0000313" key="1">
    <source>
        <dbReference type="EMBL" id="KAJ8680002.1"/>
    </source>
</evidence>
<protein>
    <submittedName>
        <fullName evidence="1">Uncharacterized protein</fullName>
    </submittedName>
</protein>
<comment type="caution">
    <text evidence="1">The sequence shown here is derived from an EMBL/GenBank/DDBJ whole genome shotgun (WGS) entry which is preliminary data.</text>
</comment>
<keyword evidence="2" id="KW-1185">Reference proteome</keyword>
<dbReference type="Proteomes" id="UP001239111">
    <property type="component" value="Chromosome 2"/>
</dbReference>
<reference evidence="1" key="1">
    <citation type="submission" date="2023-04" db="EMBL/GenBank/DDBJ databases">
        <title>A chromosome-level genome assembly of the parasitoid wasp Eretmocerus hayati.</title>
        <authorList>
            <person name="Zhong Y."/>
            <person name="Liu S."/>
            <person name="Liu Y."/>
        </authorList>
    </citation>
    <scope>NUCLEOTIDE SEQUENCE</scope>
    <source>
        <strain evidence="1">ZJU_SS_LIU_2023</strain>
    </source>
</reference>
<accession>A0ACC2P9M4</accession>
<gene>
    <name evidence="1" type="ORF">QAD02_015789</name>
</gene>
<evidence type="ECO:0000313" key="2">
    <source>
        <dbReference type="Proteomes" id="UP001239111"/>
    </source>
</evidence>
<name>A0ACC2P9M4_9HYME</name>